<dbReference type="Gene3D" id="3.30.70.1320">
    <property type="entry name" value="Multidrug efflux transporter AcrB pore domain like"/>
    <property type="match status" value="1"/>
</dbReference>
<feature type="transmembrane region" description="Helical" evidence="1">
    <location>
        <begin position="332"/>
        <end position="351"/>
    </location>
</feature>
<reference evidence="2 3" key="1">
    <citation type="submission" date="2018-10" db="EMBL/GenBank/DDBJ databases">
        <title>Draft genome sequence of Bacillus salarius IM0101, isolated from a hypersaline soil in Inner Mongolia, China.</title>
        <authorList>
            <person name="Yamprayoonswat W."/>
            <person name="Boonvisut S."/>
            <person name="Jumpathong W."/>
            <person name="Sittihan S."/>
            <person name="Ruangsuj P."/>
            <person name="Wanthongcharoen S."/>
            <person name="Thongpramul N."/>
            <person name="Pimmason S."/>
            <person name="Yu B."/>
            <person name="Yasawong M."/>
        </authorList>
    </citation>
    <scope>NUCLEOTIDE SEQUENCE [LARGE SCALE GENOMIC DNA]</scope>
    <source>
        <strain evidence="2 3">IM0101</strain>
    </source>
</reference>
<dbReference type="OrthoDB" id="9757876at2"/>
<dbReference type="SUPFAM" id="SSF82714">
    <property type="entry name" value="Multidrug efflux transporter AcrB TolC docking domain, DN and DC subdomains"/>
    <property type="match status" value="2"/>
</dbReference>
<dbReference type="PANTHER" id="PTHR32063:SF0">
    <property type="entry name" value="SWARMING MOTILITY PROTEIN SWRC"/>
    <property type="match status" value="1"/>
</dbReference>
<feature type="transmembrane region" description="Helical" evidence="1">
    <location>
        <begin position="358"/>
        <end position="378"/>
    </location>
</feature>
<proteinExistence type="predicted"/>
<dbReference type="SUPFAM" id="SSF82866">
    <property type="entry name" value="Multidrug efflux transporter AcrB transmembrane domain"/>
    <property type="match status" value="2"/>
</dbReference>
<name>A0A3R9PA84_9BACI</name>
<dbReference type="PANTHER" id="PTHR32063">
    <property type="match status" value="1"/>
</dbReference>
<dbReference type="EMBL" id="RBVX01000002">
    <property type="protein sequence ID" value="RSL34824.1"/>
    <property type="molecule type" value="Genomic_DNA"/>
</dbReference>
<gene>
    <name evidence="2" type="ORF">D7Z54_03010</name>
</gene>
<dbReference type="AlphaFoldDB" id="A0A3R9PA84"/>
<feature type="transmembrane region" description="Helical" evidence="1">
    <location>
        <begin position="951"/>
        <end position="970"/>
    </location>
</feature>
<accession>A0A3R9PA84</accession>
<dbReference type="Gene3D" id="1.20.1640.10">
    <property type="entry name" value="Multidrug efflux transporter AcrB transmembrane domain"/>
    <property type="match status" value="2"/>
</dbReference>
<protein>
    <submittedName>
        <fullName evidence="2">Efflux RND transporter permease subunit</fullName>
    </submittedName>
</protein>
<evidence type="ECO:0000313" key="3">
    <source>
        <dbReference type="Proteomes" id="UP000275076"/>
    </source>
</evidence>
<keyword evidence="1" id="KW-0472">Membrane</keyword>
<organism evidence="2 3">
    <name type="scientific">Salibacterium salarium</name>
    <dbReference type="NCBI Taxonomy" id="284579"/>
    <lineage>
        <taxon>Bacteria</taxon>
        <taxon>Bacillati</taxon>
        <taxon>Bacillota</taxon>
        <taxon>Bacilli</taxon>
        <taxon>Bacillales</taxon>
        <taxon>Bacillaceae</taxon>
    </lineage>
</organism>
<feature type="transmembrane region" description="Helical" evidence="1">
    <location>
        <begin position="982"/>
        <end position="1008"/>
    </location>
</feature>
<dbReference type="Gene3D" id="3.30.70.1440">
    <property type="entry name" value="Multidrug efflux transporter AcrB pore domain"/>
    <property type="match status" value="1"/>
</dbReference>
<feature type="transmembrane region" description="Helical" evidence="1">
    <location>
        <begin position="12"/>
        <end position="33"/>
    </location>
</feature>
<feature type="transmembrane region" description="Helical" evidence="1">
    <location>
        <begin position="879"/>
        <end position="899"/>
    </location>
</feature>
<feature type="transmembrane region" description="Helical" evidence="1">
    <location>
        <begin position="421"/>
        <end position="445"/>
    </location>
</feature>
<keyword evidence="1" id="KW-1133">Transmembrane helix</keyword>
<feature type="transmembrane region" description="Helical" evidence="1">
    <location>
        <begin position="457"/>
        <end position="480"/>
    </location>
</feature>
<evidence type="ECO:0000256" key="1">
    <source>
        <dbReference type="SAM" id="Phobius"/>
    </source>
</evidence>
<dbReference type="Pfam" id="PF00873">
    <property type="entry name" value="ACR_tran"/>
    <property type="match status" value="1"/>
</dbReference>
<evidence type="ECO:0000313" key="2">
    <source>
        <dbReference type="EMBL" id="RSL34824.1"/>
    </source>
</evidence>
<dbReference type="Gene3D" id="3.30.2090.10">
    <property type="entry name" value="Multidrug efflux transporter AcrB TolC docking domain, DN and DC subdomains"/>
    <property type="match status" value="2"/>
</dbReference>
<sequence length="1035" mass="111114">MKLSRWSVTRPVGIFMVVAMVIILGITSVRNLAVDLYPDMELPVAVVTTSYQGTAPEDIEEIITSPLEESLGTIDGVDSIQSQSSSGSSLVLVQFEFGTDLDQAMLDMRESVDGASSSLPDEADEPSVMRFDPNQQAMMSIGFSGENTDEDIKSLAEDRIQPQLEQGNGVASADIEGLQSREIQVQLNVEELNRYELNPGDVIDSLGAENQLGSAGNVESGSQDLQLRVDGEFQSLNDIENTLIPLEEGGNVHVQDVADVVDTVEEDSSKTYVDGESSYMFSIMKQSDANTVEVSQNVRDIVADLNEEVGDDAELVIVNDSAEFIESSIDSVINNLIFGALFAVLVLLMFLRSVRATLVIGISIPIAIVATFGLMYFTGETLNILTMGGLALGVGMMVDSAIVILESIYKHIEDGKTRKEAAIAGAGEIGGAVIASTMTTLVVFLPLVFVEGIASELFAPLALTVSFALIASLLAALTIVPMTASQLIKEESAIPKENSRFTRLGEAVNGRYRRMLDWSIGRRKTVVLITGLLIVVSLALTPLIGGELLPDSDQGEIMVEVETPTASNVEETQKAVDQVWSLLEPYEDDIKSTYSTVGSGGGPTGGGSDNEAVVSISLTDSSDRTIETNEVVSELSEKTKRIPGAEISVSDVTTGATGGGSPISVSVSGPEVDVLDELAQEVEFAVKQVPGTSNVDSTSGEGNPQIDLNVNRDQASQYGLTYQSVMSQVMTAFNGQVATEYREEGQEIDVQVIFPEHLREQLSDVRNMSLTAANGSSVPLRAVAELNETTGPTQIDRKDQQRQVDITSDVTDRSLSEVAMDVKAELNQMNMPDGYSVSYGGDSEDMQEAFGDLSLALVASIFLVYAVMAIQFESLVQPFIIMFSLPATLIGVLLGLFITQTPLSLTAFIGLIMLAGIVVNNAIVLVDYINQLREDGYARDEAILKAGPARLRPIMMTVLTTILAMLPIALGLGEGAEQQAPMAIVVIFGLAFSTLFTLILIPVVYAIIDNIVLWFKKKKGTIGKKKKNKESVEEM</sequence>
<dbReference type="InterPro" id="IPR027463">
    <property type="entry name" value="AcrB_DN_DC_subdom"/>
</dbReference>
<dbReference type="SUPFAM" id="SSF82693">
    <property type="entry name" value="Multidrug efflux transporter AcrB pore domain, PN1, PN2, PC1 and PC2 subdomains"/>
    <property type="match status" value="3"/>
</dbReference>
<dbReference type="Gene3D" id="3.30.70.1430">
    <property type="entry name" value="Multidrug efflux transporter AcrB pore domain"/>
    <property type="match status" value="2"/>
</dbReference>
<comment type="caution">
    <text evidence="2">The sequence shown here is derived from an EMBL/GenBank/DDBJ whole genome shotgun (WGS) entry which is preliminary data.</text>
</comment>
<feature type="transmembrane region" description="Helical" evidence="1">
    <location>
        <begin position="905"/>
        <end position="930"/>
    </location>
</feature>
<dbReference type="PRINTS" id="PR00702">
    <property type="entry name" value="ACRIFLAVINRP"/>
</dbReference>
<dbReference type="GO" id="GO:0042910">
    <property type="term" value="F:xenobiotic transmembrane transporter activity"/>
    <property type="evidence" value="ECO:0007669"/>
    <property type="project" value="TreeGrafter"/>
</dbReference>
<dbReference type="Proteomes" id="UP000275076">
    <property type="component" value="Unassembled WGS sequence"/>
</dbReference>
<feature type="transmembrane region" description="Helical" evidence="1">
    <location>
        <begin position="384"/>
        <end position="409"/>
    </location>
</feature>
<keyword evidence="1" id="KW-0812">Transmembrane</keyword>
<feature type="transmembrane region" description="Helical" evidence="1">
    <location>
        <begin position="853"/>
        <end position="872"/>
    </location>
</feature>
<dbReference type="InterPro" id="IPR001036">
    <property type="entry name" value="Acrflvin-R"/>
</dbReference>
<feature type="transmembrane region" description="Helical" evidence="1">
    <location>
        <begin position="525"/>
        <end position="544"/>
    </location>
</feature>
<keyword evidence="3" id="KW-1185">Reference proteome</keyword>
<dbReference type="RefSeq" id="WP_125554319.1">
    <property type="nucleotide sequence ID" value="NZ_RBVX01000002.1"/>
</dbReference>
<dbReference type="GO" id="GO:0005886">
    <property type="term" value="C:plasma membrane"/>
    <property type="evidence" value="ECO:0007669"/>
    <property type="project" value="TreeGrafter"/>
</dbReference>